<dbReference type="RefSeq" id="WP_233251595.1">
    <property type="nucleotide sequence ID" value="NZ_RHPJ01000003.1"/>
</dbReference>
<proteinExistence type="predicted"/>
<name>A0A4Z1E3C1_9MICO</name>
<dbReference type="Proteomes" id="UP000297318">
    <property type="component" value="Unassembled WGS sequence"/>
</dbReference>
<dbReference type="InterPro" id="IPR015797">
    <property type="entry name" value="NUDIX_hydrolase-like_dom_sf"/>
</dbReference>
<protein>
    <submittedName>
        <fullName evidence="3">Pyrophosphohydrolase</fullName>
    </submittedName>
</protein>
<dbReference type="Gene3D" id="3.90.79.10">
    <property type="entry name" value="Nucleoside Triphosphate Pyrophosphohydrolase"/>
    <property type="match status" value="1"/>
</dbReference>
<dbReference type="GO" id="GO:0016787">
    <property type="term" value="F:hydrolase activity"/>
    <property type="evidence" value="ECO:0007669"/>
    <property type="project" value="UniProtKB-KW"/>
</dbReference>
<dbReference type="AlphaFoldDB" id="A0A4Z1E3C1"/>
<dbReference type="InterPro" id="IPR000086">
    <property type="entry name" value="NUDIX_hydrolase_dom"/>
</dbReference>
<organism evidence="3 4">
    <name type="scientific">Serinibacter arcticus</name>
    <dbReference type="NCBI Taxonomy" id="1655435"/>
    <lineage>
        <taxon>Bacteria</taxon>
        <taxon>Bacillati</taxon>
        <taxon>Actinomycetota</taxon>
        <taxon>Actinomycetes</taxon>
        <taxon>Micrococcales</taxon>
        <taxon>Beutenbergiaceae</taxon>
        <taxon>Serinibacter</taxon>
    </lineage>
</organism>
<gene>
    <name evidence="3" type="ORF">SERN_1880</name>
</gene>
<evidence type="ECO:0000313" key="3">
    <source>
        <dbReference type="EMBL" id="TGO04287.1"/>
    </source>
</evidence>
<feature type="compositionally biased region" description="Low complexity" evidence="1">
    <location>
        <begin position="1"/>
        <end position="14"/>
    </location>
</feature>
<sequence>MAAPGSPRAADAAATLRDWRPADPDQEGLRAEYLAFVDARGEDALRRAGGPEHLTASTFILSTDLTHVLLALHRKARAWLQVGGHVEDDDAGLAAAARREALEESGLADVTLWRELPVELDRHALGERFACRAHWDVGFVALAGRDEAIAVSDESDDVAWWPLDALPADTPPDLPIRLARAVAAVRAGR</sequence>
<reference evidence="3 4" key="1">
    <citation type="submission" date="2018-11" db="EMBL/GenBank/DDBJ databases">
        <title>Complete genome sequencing of the Actinobacteria Serinibacter sp. K3-2.</title>
        <authorList>
            <person name="Rakitin A.L."/>
            <person name="Beletsky A.V."/>
            <person name="Mardanov A.V."/>
            <person name="Ravin N.V."/>
            <person name="Gromova A.S."/>
            <person name="Filippova S.N."/>
            <person name="Gal'Chenko V.F."/>
        </authorList>
    </citation>
    <scope>NUCLEOTIDE SEQUENCE [LARGE SCALE GENOMIC DNA]</scope>
    <source>
        <strain evidence="3 4">K3-2</strain>
    </source>
</reference>
<dbReference type="EMBL" id="RHPJ01000003">
    <property type="protein sequence ID" value="TGO04287.1"/>
    <property type="molecule type" value="Genomic_DNA"/>
</dbReference>
<evidence type="ECO:0000259" key="2">
    <source>
        <dbReference type="PROSITE" id="PS51462"/>
    </source>
</evidence>
<evidence type="ECO:0000313" key="4">
    <source>
        <dbReference type="Proteomes" id="UP000297318"/>
    </source>
</evidence>
<feature type="region of interest" description="Disordered" evidence="1">
    <location>
        <begin position="1"/>
        <end position="22"/>
    </location>
</feature>
<dbReference type="Pfam" id="PF00293">
    <property type="entry name" value="NUDIX"/>
    <property type="match status" value="1"/>
</dbReference>
<dbReference type="SUPFAM" id="SSF55811">
    <property type="entry name" value="Nudix"/>
    <property type="match status" value="1"/>
</dbReference>
<keyword evidence="3" id="KW-0378">Hydrolase</keyword>
<accession>A0A4Z1E3C1</accession>
<evidence type="ECO:0000256" key="1">
    <source>
        <dbReference type="SAM" id="MobiDB-lite"/>
    </source>
</evidence>
<comment type="caution">
    <text evidence="3">The sequence shown here is derived from an EMBL/GenBank/DDBJ whole genome shotgun (WGS) entry which is preliminary data.</text>
</comment>
<feature type="domain" description="Nudix hydrolase" evidence="2">
    <location>
        <begin position="51"/>
        <end position="184"/>
    </location>
</feature>
<keyword evidence="4" id="KW-1185">Reference proteome</keyword>
<dbReference type="PROSITE" id="PS51462">
    <property type="entry name" value="NUDIX"/>
    <property type="match status" value="1"/>
</dbReference>